<keyword evidence="11" id="KW-1185">Reference proteome</keyword>
<reference evidence="10" key="1">
    <citation type="journal article" date="2020" name="Microb. Genom.">
        <title>Genetic diversity of clinical and environmental Mucorales isolates obtained from an investigation of mucormycosis cases among solid organ transplant recipients.</title>
        <authorList>
            <person name="Nguyen M.H."/>
            <person name="Kaul D."/>
            <person name="Muto C."/>
            <person name="Cheng S.J."/>
            <person name="Richter R.A."/>
            <person name="Bruno V.M."/>
            <person name="Liu G."/>
            <person name="Beyhan S."/>
            <person name="Sundermann A.J."/>
            <person name="Mounaud S."/>
            <person name="Pasculle A.W."/>
            <person name="Nierman W.C."/>
            <person name="Driscoll E."/>
            <person name="Cumbie R."/>
            <person name="Clancy C.J."/>
            <person name="Dupont C.L."/>
        </authorList>
    </citation>
    <scope>NUCLEOTIDE SEQUENCE</scope>
    <source>
        <strain evidence="10">GL11</strain>
    </source>
</reference>
<dbReference type="PANTHER" id="PTHR28153">
    <property type="entry name" value="PROTEIN, PUTATIVE-RELATED"/>
    <property type="match status" value="1"/>
</dbReference>
<dbReference type="EMBL" id="JAANQT010000721">
    <property type="protein sequence ID" value="KAG1308855.1"/>
    <property type="molecule type" value="Genomic_DNA"/>
</dbReference>
<keyword evidence="4" id="KW-0805">Transcription regulation</keyword>
<dbReference type="Gene3D" id="1.10.10.1340">
    <property type="entry name" value="Mediator of RNA polymerase II, submodule Med31 (Soh1)"/>
    <property type="match status" value="1"/>
</dbReference>
<evidence type="ECO:0000256" key="9">
    <source>
        <dbReference type="SAM" id="MobiDB-lite"/>
    </source>
</evidence>
<keyword evidence="6" id="KW-0804">Transcription</keyword>
<name>A0A9P6XA51_RHIOR</name>
<protein>
    <recommendedName>
        <fullName evidence="3">Mediator of RNA polymerase II transcription subunit 31</fullName>
    </recommendedName>
    <alternativeName>
        <fullName evidence="8">Mediator complex subunit 31</fullName>
    </alternativeName>
</protein>
<dbReference type="GO" id="GO:0003712">
    <property type="term" value="F:transcription coregulator activity"/>
    <property type="evidence" value="ECO:0007669"/>
    <property type="project" value="InterPro"/>
</dbReference>
<evidence type="ECO:0000256" key="5">
    <source>
        <dbReference type="ARBA" id="ARBA00023159"/>
    </source>
</evidence>
<gene>
    <name evidence="10" type="ORF">G6F64_005737</name>
</gene>
<comment type="caution">
    <text evidence="10">The sequence shown here is derived from an EMBL/GenBank/DDBJ whole genome shotgun (WGS) entry which is preliminary data.</text>
</comment>
<evidence type="ECO:0000313" key="11">
    <source>
        <dbReference type="Proteomes" id="UP000716291"/>
    </source>
</evidence>
<evidence type="ECO:0000256" key="4">
    <source>
        <dbReference type="ARBA" id="ARBA00023015"/>
    </source>
</evidence>
<evidence type="ECO:0000256" key="2">
    <source>
        <dbReference type="ARBA" id="ARBA00006378"/>
    </source>
</evidence>
<evidence type="ECO:0000256" key="6">
    <source>
        <dbReference type="ARBA" id="ARBA00023163"/>
    </source>
</evidence>
<accession>A0A9P6XA51</accession>
<keyword evidence="7" id="KW-0539">Nucleus</keyword>
<feature type="compositionally biased region" description="Low complexity" evidence="9">
    <location>
        <begin position="399"/>
        <end position="412"/>
    </location>
</feature>
<dbReference type="GO" id="GO:0016592">
    <property type="term" value="C:mediator complex"/>
    <property type="evidence" value="ECO:0007669"/>
    <property type="project" value="InterPro"/>
</dbReference>
<dbReference type="InterPro" id="IPR053056">
    <property type="entry name" value="Lipid_Metab_Assoc_Protein"/>
</dbReference>
<sequence>MSKQNKLKELNNIVAVFVVQFDVHKGNIIEWQYPADFNLEGVEYQAICSGLHNVDSDILYFSRQDKYYGISVFKNMPVDTSRGAYMKAIGILVKPTRQTGDCGEVWKHKDYLIKEINQHMVEEIEPERYENLMNYYNQYKYCENQVKSARTSWLNDKSLLYATEHSVNYNLIHNMPAAINQQELIKPNDFLDLLELLGDNIFVLWKASILKKRIMFMDDPKIGNSSGYVYCTHLMGHTPDKYKAIKPIIPKFIVGVNDISELEKSQNSFVACTPDTIFQIKSNLYDIALTFSSTHSSPYYSQIPTTTSIREAPNKRLLIKSNTHSVPAAANTADTKRYYILLDLLSLSNGDFNPMPIKTSSSSLITSFYYWLYEEEDETKREMGEEHWKDMFARKSSRSLSAHSSHSSSRRSGYTDDEDATEIDPNEICEVVAARVSNDLGISSNYFQQKYQPINNILINFFQNLTYFLLLTLQDIISESENDDDVVTIHPKDMVELGLDPIQDSDFIIELAQLYFEEEKKRFQIELEFIQCLSNPWYLNNLAQQQYFRDPAFLNYLKYLQYWKQPEYAKFVVYPHALYFLDLLQHAEFRDYISTSENTQEVHRMQYYHWQYLRNPPSTTTVEEPQ</sequence>
<dbReference type="Pfam" id="PF05669">
    <property type="entry name" value="Med31"/>
    <property type="match status" value="1"/>
</dbReference>
<dbReference type="Proteomes" id="UP000716291">
    <property type="component" value="Unassembled WGS sequence"/>
</dbReference>
<evidence type="ECO:0000256" key="1">
    <source>
        <dbReference type="ARBA" id="ARBA00004123"/>
    </source>
</evidence>
<dbReference type="GO" id="GO:0006355">
    <property type="term" value="P:regulation of DNA-templated transcription"/>
    <property type="evidence" value="ECO:0007669"/>
    <property type="project" value="InterPro"/>
</dbReference>
<organism evidence="10 11">
    <name type="scientific">Rhizopus oryzae</name>
    <name type="common">Mucormycosis agent</name>
    <name type="synonym">Rhizopus arrhizus var. delemar</name>
    <dbReference type="NCBI Taxonomy" id="64495"/>
    <lineage>
        <taxon>Eukaryota</taxon>
        <taxon>Fungi</taxon>
        <taxon>Fungi incertae sedis</taxon>
        <taxon>Mucoromycota</taxon>
        <taxon>Mucoromycotina</taxon>
        <taxon>Mucoromycetes</taxon>
        <taxon>Mucorales</taxon>
        <taxon>Mucorineae</taxon>
        <taxon>Rhizopodaceae</taxon>
        <taxon>Rhizopus</taxon>
    </lineage>
</organism>
<dbReference type="Pfam" id="PF09804">
    <property type="entry name" value="DENND11"/>
    <property type="match status" value="1"/>
</dbReference>
<comment type="similarity">
    <text evidence="2">Belongs to the Mediator complex subunit 31 family.</text>
</comment>
<evidence type="ECO:0000256" key="7">
    <source>
        <dbReference type="ARBA" id="ARBA00023242"/>
    </source>
</evidence>
<dbReference type="InterPro" id="IPR038089">
    <property type="entry name" value="Med31_sf"/>
</dbReference>
<keyword evidence="5" id="KW-0010">Activator</keyword>
<dbReference type="InterPro" id="IPR008831">
    <property type="entry name" value="Mediator_Med31"/>
</dbReference>
<dbReference type="InterPro" id="IPR018626">
    <property type="entry name" value="LCHN/Anr2"/>
</dbReference>
<proteinExistence type="inferred from homology"/>
<evidence type="ECO:0000313" key="10">
    <source>
        <dbReference type="EMBL" id="KAG1308855.1"/>
    </source>
</evidence>
<evidence type="ECO:0000256" key="8">
    <source>
        <dbReference type="ARBA" id="ARBA00031978"/>
    </source>
</evidence>
<dbReference type="GO" id="GO:0005811">
    <property type="term" value="C:lipid droplet"/>
    <property type="evidence" value="ECO:0007669"/>
    <property type="project" value="TreeGrafter"/>
</dbReference>
<evidence type="ECO:0000256" key="3">
    <source>
        <dbReference type="ARBA" id="ARBA00019660"/>
    </source>
</evidence>
<dbReference type="AlphaFoldDB" id="A0A9P6XA51"/>
<feature type="region of interest" description="Disordered" evidence="9">
    <location>
        <begin position="399"/>
        <end position="420"/>
    </location>
</feature>
<comment type="subcellular location">
    <subcellularLocation>
        <location evidence="1">Nucleus</location>
    </subcellularLocation>
</comment>
<dbReference type="PANTHER" id="PTHR28153:SF1">
    <property type="entry name" value="DUF4484 DOMAIN-CONTAINING PROTEIN"/>
    <property type="match status" value="1"/>
</dbReference>